<dbReference type="PANTHER" id="PTHR12526">
    <property type="entry name" value="GLYCOSYLTRANSFERASE"/>
    <property type="match status" value="1"/>
</dbReference>
<dbReference type="SUPFAM" id="SSF53756">
    <property type="entry name" value="UDP-Glycosyltransferase/glycogen phosphorylase"/>
    <property type="match status" value="1"/>
</dbReference>
<name>A0A3B1DUJ5_9ZZZZ</name>
<sequence length="394" mass="44966">MTFLFVANTGWYLYNFRMSLMLRLQQQGVRVIAVTPEDQFVAPLQEMGIEWREWKVSRNGMNPLLEWQKVRSLADIYRAESPQLVHHFTIKPILYGTQAAKKSKVPYIVNSVTGLGHMFVSESWKARFLRPLIGKWYRHSLRGRNTRSMFQNQDDINILSQMIPELQKEATLTKGSGVNLSRFQSMNGITKKKGFLTVLFAGRLLREKGIVEFVEAAKKLQHLPLKFIVCGSPDFGNPSSITSQLLEKWTSEKVIHFKGHVEKMEEELQEADIVVLPSYREGTPRILLEASAMGIPMITCDVPGCRDVVTHKKEGLLIPPQESDALAEAIELLVNDNGLRIAMGKNARKRAEQEFDEERVIEQTFDIYQNLTGRKFDATVSQSKSLQKQIIQIS</sequence>
<dbReference type="PANTHER" id="PTHR12526:SF638">
    <property type="entry name" value="SPORE COAT PROTEIN SA"/>
    <property type="match status" value="1"/>
</dbReference>
<feature type="domain" description="Glycosyl transferase family 1" evidence="1">
    <location>
        <begin position="187"/>
        <end position="350"/>
    </location>
</feature>
<dbReference type="Pfam" id="PF00534">
    <property type="entry name" value="Glycos_transf_1"/>
    <property type="match status" value="1"/>
</dbReference>
<dbReference type="CDD" id="cd03808">
    <property type="entry name" value="GT4_CapM-like"/>
    <property type="match status" value="1"/>
</dbReference>
<proteinExistence type="predicted"/>
<evidence type="ECO:0000259" key="1">
    <source>
        <dbReference type="Pfam" id="PF00534"/>
    </source>
</evidence>
<dbReference type="Gene3D" id="3.40.50.2000">
    <property type="entry name" value="Glycogen Phosphorylase B"/>
    <property type="match status" value="2"/>
</dbReference>
<dbReference type="EC" id="2.4.1.-" evidence="3"/>
<dbReference type="EMBL" id="UOGL01000263">
    <property type="protein sequence ID" value="VAX38820.1"/>
    <property type="molecule type" value="Genomic_DNA"/>
</dbReference>
<feature type="domain" description="Glycosyltransferase subfamily 4-like N-terminal" evidence="2">
    <location>
        <begin position="4"/>
        <end position="134"/>
    </location>
</feature>
<evidence type="ECO:0000259" key="2">
    <source>
        <dbReference type="Pfam" id="PF13477"/>
    </source>
</evidence>
<dbReference type="Pfam" id="PF13477">
    <property type="entry name" value="Glyco_trans_4_2"/>
    <property type="match status" value="1"/>
</dbReference>
<dbReference type="InterPro" id="IPR028098">
    <property type="entry name" value="Glyco_trans_4-like_N"/>
</dbReference>
<dbReference type="GO" id="GO:0016757">
    <property type="term" value="F:glycosyltransferase activity"/>
    <property type="evidence" value="ECO:0007669"/>
    <property type="project" value="UniProtKB-KW"/>
</dbReference>
<dbReference type="InterPro" id="IPR001296">
    <property type="entry name" value="Glyco_trans_1"/>
</dbReference>
<reference evidence="3" key="1">
    <citation type="submission" date="2018-06" db="EMBL/GenBank/DDBJ databases">
        <authorList>
            <person name="Zhirakovskaya E."/>
        </authorList>
    </citation>
    <scope>NUCLEOTIDE SEQUENCE</scope>
</reference>
<evidence type="ECO:0000313" key="3">
    <source>
        <dbReference type="EMBL" id="VAX38820.1"/>
    </source>
</evidence>
<dbReference type="AlphaFoldDB" id="A0A3B1DUJ5"/>
<keyword evidence="3" id="KW-0808">Transferase</keyword>
<accession>A0A3B1DUJ5</accession>
<gene>
    <name evidence="3" type="ORF">MNBD_PLANCTO02-122</name>
</gene>
<organism evidence="3">
    <name type="scientific">hydrothermal vent metagenome</name>
    <dbReference type="NCBI Taxonomy" id="652676"/>
    <lineage>
        <taxon>unclassified sequences</taxon>
        <taxon>metagenomes</taxon>
        <taxon>ecological metagenomes</taxon>
    </lineage>
</organism>
<protein>
    <submittedName>
        <fullName evidence="3">Lipid carrier: UDP-N-acetylgalactosaminyltransferase / Alpha-1,3-N-acetylgalactosamine transferase PglA Putative glycosyltransferase</fullName>
        <ecNumber evidence="3">2.4.1.-</ecNumber>
    </submittedName>
</protein>
<keyword evidence="3" id="KW-0328">Glycosyltransferase</keyword>